<organism evidence="2 3">
    <name type="scientific">Trichonephila clavata</name>
    <name type="common">Joro spider</name>
    <name type="synonym">Nephila clavata</name>
    <dbReference type="NCBI Taxonomy" id="2740835"/>
    <lineage>
        <taxon>Eukaryota</taxon>
        <taxon>Metazoa</taxon>
        <taxon>Ecdysozoa</taxon>
        <taxon>Arthropoda</taxon>
        <taxon>Chelicerata</taxon>
        <taxon>Arachnida</taxon>
        <taxon>Araneae</taxon>
        <taxon>Araneomorphae</taxon>
        <taxon>Entelegynae</taxon>
        <taxon>Araneoidea</taxon>
        <taxon>Nephilidae</taxon>
        <taxon>Trichonephila</taxon>
    </lineage>
</organism>
<dbReference type="AlphaFoldDB" id="A0A8X6JP37"/>
<evidence type="ECO:0000256" key="1">
    <source>
        <dbReference type="SAM" id="SignalP"/>
    </source>
</evidence>
<dbReference type="EMBL" id="BMAO01009797">
    <property type="protein sequence ID" value="GFR33308.1"/>
    <property type="molecule type" value="Genomic_DNA"/>
</dbReference>
<dbReference type="Proteomes" id="UP000887116">
    <property type="component" value="Unassembled WGS sequence"/>
</dbReference>
<comment type="caution">
    <text evidence="2">The sequence shown here is derived from an EMBL/GenBank/DDBJ whole genome shotgun (WGS) entry which is preliminary data.</text>
</comment>
<protein>
    <submittedName>
        <fullName evidence="2">Uncharacterized protein</fullName>
    </submittedName>
</protein>
<sequence>MKSLFLLLTYVSQRSWCVWFHVLEVSLKKRDIPTVGLFVDSVLDQRDRRLIAKEGASIEKQCIPWSNVEFHPPVIADKRLFGFTTETINSPTKDRQPRYGVTHCLLTRSP</sequence>
<evidence type="ECO:0000313" key="3">
    <source>
        <dbReference type="Proteomes" id="UP000887116"/>
    </source>
</evidence>
<keyword evidence="3" id="KW-1185">Reference proteome</keyword>
<evidence type="ECO:0000313" key="2">
    <source>
        <dbReference type="EMBL" id="GFR33308.1"/>
    </source>
</evidence>
<keyword evidence="1" id="KW-0732">Signal</keyword>
<gene>
    <name evidence="2" type="ORF">TNCT_505721</name>
</gene>
<accession>A0A8X6JP37</accession>
<feature type="chain" id="PRO_5036501929" evidence="1">
    <location>
        <begin position="18"/>
        <end position="110"/>
    </location>
</feature>
<name>A0A8X6JP37_TRICU</name>
<feature type="signal peptide" evidence="1">
    <location>
        <begin position="1"/>
        <end position="17"/>
    </location>
</feature>
<reference evidence="2" key="1">
    <citation type="submission" date="2020-07" db="EMBL/GenBank/DDBJ databases">
        <title>Multicomponent nature underlies the extraordinary mechanical properties of spider dragline silk.</title>
        <authorList>
            <person name="Kono N."/>
            <person name="Nakamura H."/>
            <person name="Mori M."/>
            <person name="Yoshida Y."/>
            <person name="Ohtoshi R."/>
            <person name="Malay A.D."/>
            <person name="Moran D.A.P."/>
            <person name="Tomita M."/>
            <person name="Numata K."/>
            <person name="Arakawa K."/>
        </authorList>
    </citation>
    <scope>NUCLEOTIDE SEQUENCE</scope>
</reference>
<proteinExistence type="predicted"/>